<reference evidence="1 2" key="1">
    <citation type="submission" date="2020-05" db="EMBL/GenBank/DDBJ databases">
        <title>Horizontal transmission and recombination maintain forever young bacterial symbiont genomes.</title>
        <authorList>
            <person name="Russell S.L."/>
            <person name="Pepper-Tunick E."/>
            <person name="Svedberg J."/>
            <person name="Byrne A."/>
            <person name="Ruelas Castillo J."/>
            <person name="Vollmers C."/>
            <person name="Beinart R.A."/>
            <person name="Corbett-Detig R."/>
        </authorList>
    </citation>
    <scope>NUCLEOTIDE SEQUENCE [LARGE SCALE GENOMIC DNA]</scope>
    <source>
        <strain evidence="1">455</strain>
    </source>
</reference>
<comment type="caution">
    <text evidence="1">The sequence shown here is derived from an EMBL/GenBank/DDBJ whole genome shotgun (WGS) entry which is preliminary data.</text>
</comment>
<name>A0A853FAU6_9GAMM</name>
<protein>
    <submittedName>
        <fullName evidence="1">Uncharacterized protein</fullName>
    </submittedName>
</protein>
<gene>
    <name evidence="1" type="ORF">H0A76_13275</name>
</gene>
<evidence type="ECO:0000313" key="1">
    <source>
        <dbReference type="EMBL" id="NYT28725.1"/>
    </source>
</evidence>
<dbReference type="AlphaFoldDB" id="A0A853FAU6"/>
<dbReference type="Proteomes" id="UP000568751">
    <property type="component" value="Unassembled WGS sequence"/>
</dbReference>
<sequence length="108" mass="12114">MNTGIMAVNVAIEDYIWCDEHEMPSEFYLTDIIAWQGKDGRTVASVIAETIEVAGVNDKVQFGRIRKNFSEKSSKSIDATRLNAKDPTRFDCRGSLNFGQTVKSMLMC</sequence>
<evidence type="ECO:0000313" key="2">
    <source>
        <dbReference type="Proteomes" id="UP000568751"/>
    </source>
</evidence>
<organism evidence="1 2">
    <name type="scientific">Candidatus Thiodubiliella endoseptemdiera</name>
    <dbReference type="NCBI Taxonomy" id="2738886"/>
    <lineage>
        <taxon>Bacteria</taxon>
        <taxon>Pseudomonadati</taxon>
        <taxon>Pseudomonadota</taxon>
        <taxon>Gammaproteobacteria</taxon>
        <taxon>Candidatus Pseudothioglobaceae</taxon>
        <taxon>Candidatus Thiodubiliella</taxon>
    </lineage>
</organism>
<proteinExistence type="predicted"/>
<accession>A0A853FAU6</accession>
<dbReference type="EMBL" id="JACCHT010000021">
    <property type="protein sequence ID" value="NYT28725.1"/>
    <property type="molecule type" value="Genomic_DNA"/>
</dbReference>